<keyword evidence="3" id="KW-0472">Membrane</keyword>
<evidence type="ECO:0000256" key="2">
    <source>
        <dbReference type="ARBA" id="ARBA00022729"/>
    </source>
</evidence>
<protein>
    <submittedName>
        <fullName evidence="5">LFA3 protein</fullName>
    </submittedName>
</protein>
<dbReference type="SUPFAM" id="SSF48726">
    <property type="entry name" value="Immunoglobulin"/>
    <property type="match status" value="1"/>
</dbReference>
<evidence type="ECO:0000313" key="5">
    <source>
        <dbReference type="EMBL" id="NWR78613.1"/>
    </source>
</evidence>
<dbReference type="InterPro" id="IPR015631">
    <property type="entry name" value="CD2/SLAM_rcpt"/>
</dbReference>
<dbReference type="InterPro" id="IPR013783">
    <property type="entry name" value="Ig-like_fold"/>
</dbReference>
<keyword evidence="2" id="KW-0732">Signal</keyword>
<comment type="subcellular location">
    <subcellularLocation>
        <location evidence="1">Membrane</location>
    </subcellularLocation>
</comment>
<gene>
    <name evidence="5" type="primary">Cd58</name>
    <name evidence="5" type="ORF">CENUNI_R01197</name>
</gene>
<dbReference type="InterPro" id="IPR036179">
    <property type="entry name" value="Ig-like_dom_sf"/>
</dbReference>
<dbReference type="PANTHER" id="PTHR12080:SF55">
    <property type="entry name" value="LYMPHOCYTE FUNCTION-ASSOCIATED ANTIGEN 3"/>
    <property type="match status" value="1"/>
</dbReference>
<evidence type="ECO:0000256" key="3">
    <source>
        <dbReference type="ARBA" id="ARBA00023136"/>
    </source>
</evidence>
<keyword evidence="6" id="KW-1185">Reference proteome</keyword>
<dbReference type="Gene3D" id="2.60.40.10">
    <property type="entry name" value="Immunoglobulins"/>
    <property type="match status" value="1"/>
</dbReference>
<keyword evidence="4" id="KW-0325">Glycoprotein</keyword>
<evidence type="ECO:0000256" key="1">
    <source>
        <dbReference type="ARBA" id="ARBA00004370"/>
    </source>
</evidence>
<dbReference type="PANTHER" id="PTHR12080">
    <property type="entry name" value="SIGNALING LYMPHOCYTIC ACTIVATION MOLECULE"/>
    <property type="match status" value="1"/>
</dbReference>
<dbReference type="GO" id="GO:0016020">
    <property type="term" value="C:membrane"/>
    <property type="evidence" value="ECO:0007669"/>
    <property type="project" value="UniProtKB-SubCell"/>
</dbReference>
<evidence type="ECO:0000313" key="6">
    <source>
        <dbReference type="Proteomes" id="UP000517892"/>
    </source>
</evidence>
<proteinExistence type="predicted"/>
<organism evidence="5 6">
    <name type="scientific">Centropus unirufus</name>
    <dbReference type="NCBI Taxonomy" id="1118519"/>
    <lineage>
        <taxon>Eukaryota</taxon>
        <taxon>Metazoa</taxon>
        <taxon>Chordata</taxon>
        <taxon>Craniata</taxon>
        <taxon>Vertebrata</taxon>
        <taxon>Euteleostomi</taxon>
        <taxon>Archelosauria</taxon>
        <taxon>Archosauria</taxon>
        <taxon>Dinosauria</taxon>
        <taxon>Saurischia</taxon>
        <taxon>Theropoda</taxon>
        <taxon>Coelurosauria</taxon>
        <taxon>Aves</taxon>
        <taxon>Neognathae</taxon>
        <taxon>Neoaves</taxon>
        <taxon>Otidimorphae</taxon>
        <taxon>Cuculiformes</taxon>
        <taxon>Centropidae</taxon>
        <taxon>Centropus</taxon>
    </lineage>
</organism>
<feature type="non-terminal residue" evidence="5">
    <location>
        <position position="179"/>
    </location>
</feature>
<name>A0A7K5A4I7_9AVES</name>
<dbReference type="CDD" id="cd05775">
    <property type="entry name" value="IgV_CD2_like_N"/>
    <property type="match status" value="1"/>
</dbReference>
<dbReference type="AlphaFoldDB" id="A0A7K5A4I7"/>
<accession>A0A7K5A4I7</accession>
<comment type="caution">
    <text evidence="5">The sequence shown here is derived from an EMBL/GenBank/DDBJ whole genome shotgun (WGS) entry which is preliminary data.</text>
</comment>
<evidence type="ECO:0000256" key="4">
    <source>
        <dbReference type="ARBA" id="ARBA00023180"/>
    </source>
</evidence>
<reference evidence="5 6" key="1">
    <citation type="submission" date="2019-09" db="EMBL/GenBank/DDBJ databases">
        <title>Bird 10,000 Genomes (B10K) Project - Family phase.</title>
        <authorList>
            <person name="Zhang G."/>
        </authorList>
    </citation>
    <scope>NUCLEOTIDE SEQUENCE [LARGE SCALE GENOMIC DNA]</scope>
    <source>
        <strain evidence="5">B10K-DU-017-25</strain>
        <tissue evidence="5">Mixed tissue sample</tissue>
    </source>
</reference>
<sequence>VAHIHCEDVFGITGENVTFPVKIDQKIMEMLWTKNKDKVAEWEGQNEPTYFAPLRGRGLLNKENGHLTIYKLEKNDTGLYEFTHFVSVKESHAFMLSVLDPPPEPEISCSISDNELVLNCTTPFLQPLKYSWKLDNTLDSRHTQTIAIPKNAFKKAVCSTKISQTERSSEISLTQSCRD</sequence>
<dbReference type="Proteomes" id="UP000517892">
    <property type="component" value="Unassembled WGS sequence"/>
</dbReference>
<dbReference type="EMBL" id="VYZI01000642">
    <property type="protein sequence ID" value="NWR78613.1"/>
    <property type="molecule type" value="Genomic_DNA"/>
</dbReference>
<dbReference type="OrthoDB" id="9427418at2759"/>
<feature type="non-terminal residue" evidence="5">
    <location>
        <position position="1"/>
    </location>
</feature>